<dbReference type="InterPro" id="IPR050366">
    <property type="entry name" value="BP-dependent_transpt_permease"/>
</dbReference>
<evidence type="ECO:0000313" key="9">
    <source>
        <dbReference type="EMBL" id="ASV73472.1"/>
    </source>
</evidence>
<dbReference type="PANTHER" id="PTHR43386">
    <property type="entry name" value="OLIGOPEPTIDE TRANSPORT SYSTEM PERMEASE PROTEIN APPC"/>
    <property type="match status" value="1"/>
</dbReference>
<evidence type="ECO:0000256" key="4">
    <source>
        <dbReference type="ARBA" id="ARBA00022692"/>
    </source>
</evidence>
<evidence type="ECO:0000256" key="5">
    <source>
        <dbReference type="ARBA" id="ARBA00022989"/>
    </source>
</evidence>
<dbReference type="AlphaFoldDB" id="A0A286RBX8"/>
<dbReference type="InterPro" id="IPR035906">
    <property type="entry name" value="MetI-like_sf"/>
</dbReference>
<dbReference type="KEGG" id="ttf:THTE_0870"/>
<evidence type="ECO:0000256" key="1">
    <source>
        <dbReference type="ARBA" id="ARBA00004651"/>
    </source>
</evidence>
<keyword evidence="6 7" id="KW-0472">Membrane</keyword>
<protein>
    <submittedName>
        <fullName evidence="9">Dipeptide transport system permease protein DppC</fullName>
    </submittedName>
</protein>
<evidence type="ECO:0000256" key="7">
    <source>
        <dbReference type="RuleBase" id="RU363032"/>
    </source>
</evidence>
<dbReference type="RefSeq" id="WP_095414063.1">
    <property type="nucleotide sequence ID" value="NZ_CP018477.1"/>
</dbReference>
<dbReference type="Proteomes" id="UP000215086">
    <property type="component" value="Chromosome"/>
</dbReference>
<dbReference type="Pfam" id="PF12911">
    <property type="entry name" value="OppC_N"/>
    <property type="match status" value="1"/>
</dbReference>
<feature type="domain" description="ABC transmembrane type-1" evidence="8">
    <location>
        <begin position="222"/>
        <end position="410"/>
    </location>
</feature>
<feature type="transmembrane region" description="Helical" evidence="7">
    <location>
        <begin position="345"/>
        <end position="368"/>
    </location>
</feature>
<accession>A0A286RBX8</accession>
<feature type="transmembrane region" description="Helical" evidence="7">
    <location>
        <begin position="25"/>
        <end position="49"/>
    </location>
</feature>
<dbReference type="CDD" id="cd06261">
    <property type="entry name" value="TM_PBP2"/>
    <property type="match status" value="1"/>
</dbReference>
<dbReference type="Gene3D" id="1.10.3720.10">
    <property type="entry name" value="MetI-like"/>
    <property type="match status" value="1"/>
</dbReference>
<dbReference type="GO" id="GO:0055085">
    <property type="term" value="P:transmembrane transport"/>
    <property type="evidence" value="ECO:0007669"/>
    <property type="project" value="InterPro"/>
</dbReference>
<dbReference type="OrthoDB" id="9797852at2"/>
<dbReference type="PROSITE" id="PS50928">
    <property type="entry name" value="ABC_TM1"/>
    <property type="match status" value="1"/>
</dbReference>
<proteinExistence type="inferred from homology"/>
<evidence type="ECO:0000256" key="3">
    <source>
        <dbReference type="ARBA" id="ARBA00022475"/>
    </source>
</evidence>
<feature type="transmembrane region" description="Helical" evidence="7">
    <location>
        <begin position="224"/>
        <end position="250"/>
    </location>
</feature>
<keyword evidence="5 7" id="KW-1133">Transmembrane helix</keyword>
<keyword evidence="10" id="KW-1185">Reference proteome</keyword>
<keyword evidence="4 7" id="KW-0812">Transmembrane</keyword>
<dbReference type="PANTHER" id="PTHR43386:SF1">
    <property type="entry name" value="D,D-DIPEPTIDE TRANSPORT SYSTEM PERMEASE PROTEIN DDPC-RELATED"/>
    <property type="match status" value="1"/>
</dbReference>
<gene>
    <name evidence="9" type="ORF">THTE_0870</name>
</gene>
<organism evidence="9 10">
    <name type="scientific">Thermogutta terrifontis</name>
    <dbReference type="NCBI Taxonomy" id="1331910"/>
    <lineage>
        <taxon>Bacteria</taxon>
        <taxon>Pseudomonadati</taxon>
        <taxon>Planctomycetota</taxon>
        <taxon>Planctomycetia</taxon>
        <taxon>Pirellulales</taxon>
        <taxon>Thermoguttaceae</taxon>
        <taxon>Thermogutta</taxon>
    </lineage>
</organism>
<dbReference type="InterPro" id="IPR000515">
    <property type="entry name" value="MetI-like"/>
</dbReference>
<feature type="transmembrane region" description="Helical" evidence="7">
    <location>
        <begin position="72"/>
        <end position="94"/>
    </location>
</feature>
<feature type="transmembrane region" description="Helical" evidence="7">
    <location>
        <begin position="106"/>
        <end position="126"/>
    </location>
</feature>
<feature type="transmembrane region" description="Helical" evidence="7">
    <location>
        <begin position="257"/>
        <end position="278"/>
    </location>
</feature>
<keyword evidence="3" id="KW-1003">Cell membrane</keyword>
<reference evidence="9 10" key="1">
    <citation type="journal article" name="Front. Microbiol.">
        <title>Sugar Metabolism of the First Thermophilic Planctomycete Thermogutta terrifontis: Comparative Genomic and Transcriptomic Approaches.</title>
        <authorList>
            <person name="Elcheninov A.G."/>
            <person name="Menzel P."/>
            <person name="Gudbergsdottir S.R."/>
            <person name="Slesarev A.I."/>
            <person name="Kadnikov V.V."/>
            <person name="Krogh A."/>
            <person name="Bonch-Osmolovskaya E.A."/>
            <person name="Peng X."/>
            <person name="Kublanov I.V."/>
        </authorList>
    </citation>
    <scope>NUCLEOTIDE SEQUENCE [LARGE SCALE GENOMIC DNA]</scope>
    <source>
        <strain evidence="9 10">R1</strain>
    </source>
</reference>
<evidence type="ECO:0000256" key="2">
    <source>
        <dbReference type="ARBA" id="ARBA00022448"/>
    </source>
</evidence>
<name>A0A286RBX8_9BACT</name>
<comment type="similarity">
    <text evidence="7">Belongs to the binding-protein-dependent transport system permease family.</text>
</comment>
<dbReference type="InterPro" id="IPR025966">
    <property type="entry name" value="OppC_N"/>
</dbReference>
<comment type="subcellular location">
    <subcellularLocation>
        <location evidence="1 7">Cell membrane</location>
        <topology evidence="1 7">Multi-pass membrane protein</topology>
    </subcellularLocation>
</comment>
<dbReference type="Pfam" id="PF00528">
    <property type="entry name" value="BPD_transp_1"/>
    <property type="match status" value="1"/>
</dbReference>
<feature type="transmembrane region" description="Helical" evidence="7">
    <location>
        <begin position="388"/>
        <end position="410"/>
    </location>
</feature>
<dbReference type="GO" id="GO:0005886">
    <property type="term" value="C:plasma membrane"/>
    <property type="evidence" value="ECO:0007669"/>
    <property type="project" value="UniProtKB-SubCell"/>
</dbReference>
<evidence type="ECO:0000313" key="10">
    <source>
        <dbReference type="Proteomes" id="UP000215086"/>
    </source>
</evidence>
<dbReference type="SUPFAM" id="SSF161098">
    <property type="entry name" value="MetI-like"/>
    <property type="match status" value="1"/>
</dbReference>
<evidence type="ECO:0000256" key="6">
    <source>
        <dbReference type="ARBA" id="ARBA00023136"/>
    </source>
</evidence>
<keyword evidence="2 7" id="KW-0813">Transport</keyword>
<sequence length="423" mass="47549">MTSGQSYWQIVWKQFRKNPFSVGSLWVLAVLFLIAIFAPVLACNIPFYYHDERGTAWPWFRALFNPEETVDYWFNLAMVAFFPWLIGVVIHALRYRRRYPEKLLPVGKYAAVYALAILGLGGIFMIPGVRPDNRYRARTFPEEEFARQGTARAVYPLIPFGPTEQDMDSPVKPPFYRKPRFTTNPNTGEQVLFWRKSNDGFPHILGTDDVGRDVLVRMIYGLRISLTVGFVAVGIYMVIGIVLGAIAGYYGGFVDILISRIIEVIMLFPAFFLILTLVGLLGQSIYIIMVVIGLTGWPTVARLIRGEVLKQRNLDYVAAARATGATNLRVLFWHVLPNSLSPAMVAAPFGIAGAIITEAGLSLLGFGVRLPAPSWGLLLRQGSENYHYWWLVVFPSLAMFITVTAFNLVGNGLRDAMDPRLRI</sequence>
<dbReference type="EMBL" id="CP018477">
    <property type="protein sequence ID" value="ASV73472.1"/>
    <property type="molecule type" value="Genomic_DNA"/>
</dbReference>
<evidence type="ECO:0000259" key="8">
    <source>
        <dbReference type="PROSITE" id="PS50928"/>
    </source>
</evidence>
<feature type="transmembrane region" description="Helical" evidence="7">
    <location>
        <begin position="284"/>
        <end position="304"/>
    </location>
</feature>